<name>A0A9D3Y1Y5_DREPO</name>
<comment type="caution">
    <text evidence="1">The sequence shown here is derived from an EMBL/GenBank/DDBJ whole genome shotgun (WGS) entry which is preliminary data.</text>
</comment>
<protein>
    <submittedName>
        <fullName evidence="1">Uncharacterized protein</fullName>
    </submittedName>
</protein>
<reference evidence="1" key="2">
    <citation type="submission" date="2020-11" db="EMBL/GenBank/DDBJ databases">
        <authorList>
            <person name="McCartney M.A."/>
            <person name="Auch B."/>
            <person name="Kono T."/>
            <person name="Mallez S."/>
            <person name="Becker A."/>
            <person name="Gohl D.M."/>
            <person name="Silverstein K.A.T."/>
            <person name="Koren S."/>
            <person name="Bechman K.B."/>
            <person name="Herman A."/>
            <person name="Abrahante J.E."/>
            <person name="Garbe J."/>
        </authorList>
    </citation>
    <scope>NUCLEOTIDE SEQUENCE</scope>
    <source>
        <strain evidence="1">Duluth1</strain>
        <tissue evidence="1">Whole animal</tissue>
    </source>
</reference>
<gene>
    <name evidence="1" type="ORF">DPMN_190615</name>
</gene>
<evidence type="ECO:0000313" key="2">
    <source>
        <dbReference type="Proteomes" id="UP000828390"/>
    </source>
</evidence>
<organism evidence="1 2">
    <name type="scientific">Dreissena polymorpha</name>
    <name type="common">Zebra mussel</name>
    <name type="synonym">Mytilus polymorpha</name>
    <dbReference type="NCBI Taxonomy" id="45954"/>
    <lineage>
        <taxon>Eukaryota</taxon>
        <taxon>Metazoa</taxon>
        <taxon>Spiralia</taxon>
        <taxon>Lophotrochozoa</taxon>
        <taxon>Mollusca</taxon>
        <taxon>Bivalvia</taxon>
        <taxon>Autobranchia</taxon>
        <taxon>Heteroconchia</taxon>
        <taxon>Euheterodonta</taxon>
        <taxon>Imparidentia</taxon>
        <taxon>Neoheterodontei</taxon>
        <taxon>Myida</taxon>
        <taxon>Dreissenoidea</taxon>
        <taxon>Dreissenidae</taxon>
        <taxon>Dreissena</taxon>
    </lineage>
</organism>
<evidence type="ECO:0000313" key="1">
    <source>
        <dbReference type="EMBL" id="KAH3690837.1"/>
    </source>
</evidence>
<accession>A0A9D3Y1Y5</accession>
<dbReference type="Proteomes" id="UP000828390">
    <property type="component" value="Unassembled WGS sequence"/>
</dbReference>
<proteinExistence type="predicted"/>
<dbReference type="EMBL" id="JAIWYP010000052">
    <property type="protein sequence ID" value="KAH3690837.1"/>
    <property type="molecule type" value="Genomic_DNA"/>
</dbReference>
<dbReference type="AlphaFoldDB" id="A0A9D3Y1Y5"/>
<reference evidence="1" key="1">
    <citation type="journal article" date="2019" name="bioRxiv">
        <title>The Genome of the Zebra Mussel, Dreissena polymorpha: A Resource for Invasive Species Research.</title>
        <authorList>
            <person name="McCartney M.A."/>
            <person name="Auch B."/>
            <person name="Kono T."/>
            <person name="Mallez S."/>
            <person name="Zhang Y."/>
            <person name="Obille A."/>
            <person name="Becker A."/>
            <person name="Abrahante J.E."/>
            <person name="Garbe J."/>
            <person name="Badalamenti J.P."/>
            <person name="Herman A."/>
            <person name="Mangelson H."/>
            <person name="Liachko I."/>
            <person name="Sullivan S."/>
            <person name="Sone E.D."/>
            <person name="Koren S."/>
            <person name="Silverstein K.A.T."/>
            <person name="Beckman K.B."/>
            <person name="Gohl D.M."/>
        </authorList>
    </citation>
    <scope>NUCLEOTIDE SEQUENCE</scope>
    <source>
        <strain evidence="1">Duluth1</strain>
        <tissue evidence="1">Whole animal</tissue>
    </source>
</reference>
<sequence>MLGWKSNSQGSAVRSVDEANMGEDVWGLATLTQDVFVLNYLSEGVRIVIDFHFNDVFILAAYSVC</sequence>
<keyword evidence="2" id="KW-1185">Reference proteome</keyword>